<dbReference type="Pfam" id="PF13537">
    <property type="entry name" value="GATase_7"/>
    <property type="match status" value="1"/>
</dbReference>
<dbReference type="InterPro" id="IPR029055">
    <property type="entry name" value="Ntn_hydrolases_N"/>
</dbReference>
<evidence type="ECO:0000256" key="1">
    <source>
        <dbReference type="ARBA" id="ARBA00022605"/>
    </source>
</evidence>
<proteinExistence type="predicted"/>
<dbReference type="AlphaFoldDB" id="A0A9P0AFU7"/>
<protein>
    <recommendedName>
        <fullName evidence="4">Glutamine amidotransferase type-2 domain-containing protein</fullName>
    </recommendedName>
</protein>
<dbReference type="InterPro" id="IPR014729">
    <property type="entry name" value="Rossmann-like_a/b/a_fold"/>
</dbReference>
<dbReference type="SUPFAM" id="SSF52402">
    <property type="entry name" value="Adenine nucleotide alpha hydrolases-like"/>
    <property type="match status" value="1"/>
</dbReference>
<dbReference type="PANTHER" id="PTHR45937:SF1">
    <property type="entry name" value="ASPARAGINE SYNTHETASE DOMAIN-CONTAINING PROTEIN 1"/>
    <property type="match status" value="1"/>
</dbReference>
<organism evidence="5 6">
    <name type="scientific">Bemisia tabaci</name>
    <name type="common">Sweetpotato whitefly</name>
    <name type="synonym">Aleurodes tabaci</name>
    <dbReference type="NCBI Taxonomy" id="7038"/>
    <lineage>
        <taxon>Eukaryota</taxon>
        <taxon>Metazoa</taxon>
        <taxon>Ecdysozoa</taxon>
        <taxon>Arthropoda</taxon>
        <taxon>Hexapoda</taxon>
        <taxon>Insecta</taxon>
        <taxon>Pterygota</taxon>
        <taxon>Neoptera</taxon>
        <taxon>Paraneoptera</taxon>
        <taxon>Hemiptera</taxon>
        <taxon>Sternorrhyncha</taxon>
        <taxon>Aleyrodoidea</taxon>
        <taxon>Aleyrodidae</taxon>
        <taxon>Aleyrodinae</taxon>
        <taxon>Bemisia</taxon>
    </lineage>
</organism>
<keyword evidence="3" id="KW-0315">Glutamine amidotransferase</keyword>
<dbReference type="GO" id="GO:0004066">
    <property type="term" value="F:asparagine synthase (glutamine-hydrolyzing) activity"/>
    <property type="evidence" value="ECO:0007669"/>
    <property type="project" value="InterPro"/>
</dbReference>
<dbReference type="PANTHER" id="PTHR45937">
    <property type="entry name" value="ASPARAGINE SYNTHETASE DOMAIN-CONTAINING PROTEIN 1"/>
    <property type="match status" value="1"/>
</dbReference>
<dbReference type="CDD" id="cd01991">
    <property type="entry name" value="Asn_synthase_B_C"/>
    <property type="match status" value="1"/>
</dbReference>
<dbReference type="InterPro" id="IPR051857">
    <property type="entry name" value="Asn_synthetase_domain"/>
</dbReference>
<evidence type="ECO:0000313" key="6">
    <source>
        <dbReference type="Proteomes" id="UP001152759"/>
    </source>
</evidence>
<evidence type="ECO:0000256" key="2">
    <source>
        <dbReference type="ARBA" id="ARBA00022888"/>
    </source>
</evidence>
<dbReference type="SUPFAM" id="SSF56235">
    <property type="entry name" value="N-terminal nucleophile aminohydrolases (Ntn hydrolases)"/>
    <property type="match status" value="1"/>
</dbReference>
<dbReference type="PROSITE" id="PS51278">
    <property type="entry name" value="GATASE_TYPE_2"/>
    <property type="match status" value="1"/>
</dbReference>
<evidence type="ECO:0000256" key="3">
    <source>
        <dbReference type="ARBA" id="ARBA00022962"/>
    </source>
</evidence>
<dbReference type="Gene3D" id="3.40.50.620">
    <property type="entry name" value="HUPs"/>
    <property type="match status" value="1"/>
</dbReference>
<dbReference type="Gene3D" id="3.60.20.10">
    <property type="entry name" value="Glutamine Phosphoribosylpyrophosphate, subunit 1, domain 1"/>
    <property type="match status" value="1"/>
</dbReference>
<dbReference type="KEGG" id="btab:109036467"/>
<sequence length="586" mass="65954">MCGIFCTICRSTSSSSKIYLEPCHDNLKRRGPNACGSITQKLSDSVKGVFFASVLWMQGCSSPTKQPLVDAEGNILLWNGDILDGTLRNEGECDSLILLTRLQTNDVLNTLAAIQGPYSFIYLDRKKMQLWFGRDPVGKHSFLFNISEDAAVFTSVGVSSIPSLQELPAAGIFKLDLSLGDFTKGLVIHPWEHRKFDISRMMDQLNVYTVDVPVTHCILREFSFQFNFDEVGHNFDFLSDPSVSGEDCFKLFYQRSHFTGNVEKLLALLRRSVQVRIGLQPPLCAGCIETKTNCAHSKTAVLFSGGLDSTVLALLCHEFVPESEPIDLFNVAFEKISRPQNVKQKNKFDSTSSVEEPKPSESNFKVPDRISGLNSFEELEKLCPGRKWNFVEINVSREELNKFRKTRISDLIYPLDTILDDSLGCALWFAASGRGLLDGESYCSPARVLILGMGADELLGGYTRHRKTFERSGWEALNKELLMEVWNISLRNLGRDNRVTSDHGRQPRFPFLDENVIAFLTQLPPWDRCWFPNTKPGVGDKLLLRLLAWKLGLQFSALLPKRALQFGSRIADSKEKGNIKCHRLTT</sequence>
<keyword evidence="1" id="KW-0028">Amino-acid biosynthesis</keyword>
<keyword evidence="6" id="KW-1185">Reference proteome</keyword>
<dbReference type="InterPro" id="IPR001962">
    <property type="entry name" value="Asn_synthase"/>
</dbReference>
<feature type="domain" description="Glutamine amidotransferase type-2" evidence="4">
    <location>
        <begin position="2"/>
        <end position="199"/>
    </location>
</feature>
<accession>A0A9P0AFU7</accession>
<dbReference type="InterPro" id="IPR017932">
    <property type="entry name" value="GATase_2_dom"/>
</dbReference>
<keyword evidence="2" id="KW-0061">Asparagine biosynthesis</keyword>
<evidence type="ECO:0000313" key="5">
    <source>
        <dbReference type="EMBL" id="CAH0392233.1"/>
    </source>
</evidence>
<dbReference type="GO" id="GO:0006529">
    <property type="term" value="P:asparagine biosynthetic process"/>
    <property type="evidence" value="ECO:0007669"/>
    <property type="project" value="UniProtKB-KW"/>
</dbReference>
<gene>
    <name evidence="5" type="ORF">BEMITA_LOCUS10776</name>
</gene>
<name>A0A9P0AFU7_BEMTA</name>
<evidence type="ECO:0000259" key="4">
    <source>
        <dbReference type="PROSITE" id="PS51278"/>
    </source>
</evidence>
<dbReference type="Proteomes" id="UP001152759">
    <property type="component" value="Chromosome 6"/>
</dbReference>
<reference evidence="5" key="1">
    <citation type="submission" date="2021-12" db="EMBL/GenBank/DDBJ databases">
        <authorList>
            <person name="King R."/>
        </authorList>
    </citation>
    <scope>NUCLEOTIDE SEQUENCE</scope>
</reference>
<dbReference type="EMBL" id="OU963867">
    <property type="protein sequence ID" value="CAH0392233.1"/>
    <property type="molecule type" value="Genomic_DNA"/>
</dbReference>